<dbReference type="InterPro" id="IPR002549">
    <property type="entry name" value="AI-2E-like"/>
</dbReference>
<dbReference type="Proteomes" id="UP000304148">
    <property type="component" value="Chromosome"/>
</dbReference>
<feature type="transmembrane region" description="Helical" evidence="6">
    <location>
        <begin position="336"/>
        <end position="360"/>
    </location>
</feature>
<feature type="transmembrane region" description="Helical" evidence="6">
    <location>
        <begin position="310"/>
        <end position="329"/>
    </location>
</feature>
<proteinExistence type="inferred from homology"/>
<accession>A0A383RE50</accession>
<feature type="transmembrane region" description="Helical" evidence="6">
    <location>
        <begin position="229"/>
        <end position="247"/>
    </location>
</feature>
<dbReference type="AlphaFoldDB" id="A0A383RE50"/>
<evidence type="ECO:0000256" key="5">
    <source>
        <dbReference type="ARBA" id="ARBA00023136"/>
    </source>
</evidence>
<dbReference type="PANTHER" id="PTHR21716">
    <property type="entry name" value="TRANSMEMBRANE PROTEIN"/>
    <property type="match status" value="1"/>
</dbReference>
<dbReference type="InterPro" id="IPR014227">
    <property type="entry name" value="YtvI-like"/>
</dbReference>
<comment type="subcellular location">
    <subcellularLocation>
        <location evidence="1">Membrane</location>
        <topology evidence="1">Multi-pass membrane protein</topology>
    </subcellularLocation>
</comment>
<sequence>MLYQRYKRFLNFLKSLRIKRKNQGNGVWRIAYREGRPPRSDVLGNRGFTVGFMEVIEIMEQHIIKRILRGGWVLTVGILILLSCYLLVPLLYPFLIAWLIALMLNPVVEWMSEQFRMPRWLSVTICLTLFITSMLTVAAAVVTRVVREVYNLSNSMDHFLRLWREFFIQLFENDKVRTFLETLGSLYKDNPNLQGSINSNLSSTADKITTVITNFITSFLDAIVRLLSSLPNVASISIIILLSAFFISKDWSRWMGIPARAMPASINQSMRTIWGDLKQALFGYLRAQLFLISITMFIITTGLIVLRVDYAITIGLLVGIIDLLPYLGVGAVMIPWIVYCFAVDQGSLGIGLLIVYAIVLLTRQIMEPKVLASTVGLDPLLMLIAMFVGMQLFGFLGLIVGPVSLVLLSAMKRANVFLDLQTYIISGRK</sequence>
<keyword evidence="5 6" id="KW-0472">Membrane</keyword>
<dbReference type="EMBL" id="LS992241">
    <property type="protein sequence ID" value="SYX85355.1"/>
    <property type="molecule type" value="Genomic_DNA"/>
</dbReference>
<dbReference type="NCBIfam" id="TIGR02872">
    <property type="entry name" value="spore_ytvI"/>
    <property type="match status" value="1"/>
</dbReference>
<organism evidence="7 8">
    <name type="scientific">Paenibacillus alvei</name>
    <name type="common">Bacillus alvei</name>
    <dbReference type="NCBI Taxonomy" id="44250"/>
    <lineage>
        <taxon>Bacteria</taxon>
        <taxon>Bacillati</taxon>
        <taxon>Bacillota</taxon>
        <taxon>Bacilli</taxon>
        <taxon>Bacillales</taxon>
        <taxon>Paenibacillaceae</taxon>
        <taxon>Paenibacillus</taxon>
    </lineage>
</organism>
<dbReference type="PANTHER" id="PTHR21716:SF68">
    <property type="entry name" value="TRANSPORT PROTEIN YTVI-RELATED"/>
    <property type="match status" value="1"/>
</dbReference>
<evidence type="ECO:0000256" key="6">
    <source>
        <dbReference type="SAM" id="Phobius"/>
    </source>
</evidence>
<feature type="transmembrane region" description="Helical" evidence="6">
    <location>
        <begin position="281"/>
        <end position="304"/>
    </location>
</feature>
<name>A0A383RE50_PAEAL</name>
<evidence type="ECO:0000256" key="2">
    <source>
        <dbReference type="ARBA" id="ARBA00009773"/>
    </source>
</evidence>
<evidence type="ECO:0000313" key="8">
    <source>
        <dbReference type="Proteomes" id="UP000304148"/>
    </source>
</evidence>
<protein>
    <submittedName>
        <fullName evidence="7">Sporulation integral membrane protein YtvI</fullName>
    </submittedName>
</protein>
<feature type="transmembrane region" description="Helical" evidence="6">
    <location>
        <begin position="380"/>
        <end position="408"/>
    </location>
</feature>
<evidence type="ECO:0000256" key="1">
    <source>
        <dbReference type="ARBA" id="ARBA00004141"/>
    </source>
</evidence>
<keyword evidence="3 6" id="KW-0812">Transmembrane</keyword>
<evidence type="ECO:0000313" key="7">
    <source>
        <dbReference type="EMBL" id="SYX85355.1"/>
    </source>
</evidence>
<reference evidence="8" key="1">
    <citation type="submission" date="2018-08" db="EMBL/GenBank/DDBJ databases">
        <authorList>
            <person name="Chevrot R."/>
        </authorList>
    </citation>
    <scope>NUCLEOTIDE SEQUENCE [LARGE SCALE GENOMIC DNA]</scope>
</reference>
<evidence type="ECO:0000256" key="4">
    <source>
        <dbReference type="ARBA" id="ARBA00022989"/>
    </source>
</evidence>
<dbReference type="Pfam" id="PF01594">
    <property type="entry name" value="AI-2E_transport"/>
    <property type="match status" value="1"/>
</dbReference>
<gene>
    <name evidence="7" type="ORF">PBLR_13777</name>
</gene>
<keyword evidence="4 6" id="KW-1133">Transmembrane helix</keyword>
<evidence type="ECO:0000256" key="3">
    <source>
        <dbReference type="ARBA" id="ARBA00022692"/>
    </source>
</evidence>
<feature type="transmembrane region" description="Helical" evidence="6">
    <location>
        <begin position="67"/>
        <end position="88"/>
    </location>
</feature>
<comment type="similarity">
    <text evidence="2">Belongs to the autoinducer-2 exporter (AI-2E) (TC 2.A.86) family.</text>
</comment>
<feature type="transmembrane region" description="Helical" evidence="6">
    <location>
        <begin position="123"/>
        <end position="146"/>
    </location>
</feature>
<dbReference type="GO" id="GO:0016020">
    <property type="term" value="C:membrane"/>
    <property type="evidence" value="ECO:0007669"/>
    <property type="project" value="UniProtKB-SubCell"/>
</dbReference>
<dbReference type="GO" id="GO:0055085">
    <property type="term" value="P:transmembrane transport"/>
    <property type="evidence" value="ECO:0007669"/>
    <property type="project" value="TreeGrafter"/>
</dbReference>